<dbReference type="InterPro" id="IPR016152">
    <property type="entry name" value="PTrfase/Anion_transptr"/>
</dbReference>
<dbReference type="PANTHER" id="PTHR47738">
    <property type="entry name" value="PTS SYSTEM FRUCTOSE-LIKE EIIA COMPONENT-RELATED"/>
    <property type="match status" value="1"/>
</dbReference>
<dbReference type="AlphaFoldDB" id="A0AAN2BK09"/>
<gene>
    <name evidence="2" type="ORF">MARGE09_P1779</name>
</gene>
<dbReference type="InterPro" id="IPR002178">
    <property type="entry name" value="PTS_EIIA_type-2_dom"/>
</dbReference>
<dbReference type="EMBL" id="AP023086">
    <property type="protein sequence ID" value="BCD97578.1"/>
    <property type="molecule type" value="Genomic_DNA"/>
</dbReference>
<dbReference type="Pfam" id="PF00359">
    <property type="entry name" value="PTS_EIIA_2"/>
    <property type="match status" value="1"/>
</dbReference>
<reference evidence="2 3" key="1">
    <citation type="journal article" date="2022" name="IScience">
        <title>An ultrasensitive nanofiber-based assay for enzymatic hydrolysis and deep-sea microbial degradation of cellulose.</title>
        <authorList>
            <person name="Tsudome M."/>
            <person name="Tachioka M."/>
            <person name="Miyazaki M."/>
            <person name="Uchimura K."/>
            <person name="Tsuda M."/>
            <person name="Takaki Y."/>
            <person name="Deguchi S."/>
        </authorList>
    </citation>
    <scope>NUCLEOTIDE SEQUENCE [LARGE SCALE GENOMIC DNA]</scope>
    <source>
        <strain evidence="2 3">GE09</strain>
    </source>
</reference>
<evidence type="ECO:0000313" key="2">
    <source>
        <dbReference type="EMBL" id="BCD97578.1"/>
    </source>
</evidence>
<dbReference type="InterPro" id="IPR051541">
    <property type="entry name" value="PTS_SugarTrans_NitroReg"/>
</dbReference>
<dbReference type="PANTHER" id="PTHR47738:SF1">
    <property type="entry name" value="NITROGEN REGULATORY PROTEIN"/>
    <property type="match status" value="1"/>
</dbReference>
<keyword evidence="3" id="KW-1185">Reference proteome</keyword>
<dbReference type="CDD" id="cd00211">
    <property type="entry name" value="PTS_IIA_fru"/>
    <property type="match status" value="1"/>
</dbReference>
<evidence type="ECO:0000313" key="3">
    <source>
        <dbReference type="Proteomes" id="UP001320119"/>
    </source>
</evidence>
<evidence type="ECO:0000259" key="1">
    <source>
        <dbReference type="PROSITE" id="PS51094"/>
    </source>
</evidence>
<accession>A0AAN2BK09</accession>
<dbReference type="GO" id="GO:0030295">
    <property type="term" value="F:protein kinase activator activity"/>
    <property type="evidence" value="ECO:0007669"/>
    <property type="project" value="TreeGrafter"/>
</dbReference>
<dbReference type="Proteomes" id="UP001320119">
    <property type="component" value="Chromosome"/>
</dbReference>
<name>A0AAN2BK09_9GAMM</name>
<proteinExistence type="predicted"/>
<organism evidence="2 3">
    <name type="scientific">Marinagarivorans cellulosilyticus</name>
    <dbReference type="NCBI Taxonomy" id="2721545"/>
    <lineage>
        <taxon>Bacteria</taxon>
        <taxon>Pseudomonadati</taxon>
        <taxon>Pseudomonadota</taxon>
        <taxon>Gammaproteobacteria</taxon>
        <taxon>Cellvibrionales</taxon>
        <taxon>Cellvibrionaceae</taxon>
        <taxon>Marinagarivorans</taxon>
    </lineage>
</organism>
<dbReference type="KEGG" id="marq:MARGE09_P1779"/>
<dbReference type="PROSITE" id="PS51094">
    <property type="entry name" value="PTS_EIIA_TYPE_2"/>
    <property type="match status" value="1"/>
</dbReference>
<feature type="domain" description="PTS EIIA type-2" evidence="1">
    <location>
        <begin position="5"/>
        <end position="149"/>
    </location>
</feature>
<dbReference type="RefSeq" id="WP_236987044.1">
    <property type="nucleotide sequence ID" value="NZ_AP023086.1"/>
</dbReference>
<dbReference type="SUPFAM" id="SSF55804">
    <property type="entry name" value="Phoshotransferase/anion transport protein"/>
    <property type="match status" value="1"/>
</dbReference>
<sequence length="153" mass="16209">MPLEKMLSANRVLCGTECTSKKRALEALAELISSSVPALKADDLFQQLITRERLGSTGIGEGIAIPHCRFPTGGVSICAVMTLNNAIDFDSVDNTPVDLIFAMLVPEDADNDHLQNLAALAEALQGTDYAKTLRGAGSNNALYTAAVAPFKES</sequence>
<dbReference type="Gene3D" id="3.40.930.10">
    <property type="entry name" value="Mannitol-specific EII, Chain A"/>
    <property type="match status" value="1"/>
</dbReference>
<protein>
    <submittedName>
        <fullName evidence="2">PTS system, nitrogen regulatory IIA component</fullName>
    </submittedName>
</protein>